<dbReference type="Gene3D" id="3.40.50.280">
    <property type="entry name" value="Cobalamin-binding domain"/>
    <property type="match status" value="1"/>
</dbReference>
<dbReference type="SUPFAM" id="SSF52242">
    <property type="entry name" value="Cobalamin (vitamin B12)-binding domain"/>
    <property type="match status" value="1"/>
</dbReference>
<organism evidence="4">
    <name type="scientific">freshwater metagenome</name>
    <dbReference type="NCBI Taxonomy" id="449393"/>
    <lineage>
        <taxon>unclassified sequences</taxon>
        <taxon>metagenomes</taxon>
        <taxon>ecological metagenomes</taxon>
    </lineage>
</organism>
<dbReference type="InterPro" id="IPR041657">
    <property type="entry name" value="HTH_17"/>
</dbReference>
<evidence type="ECO:0000259" key="3">
    <source>
        <dbReference type="PROSITE" id="PS51332"/>
    </source>
</evidence>
<dbReference type="GO" id="GO:0005829">
    <property type="term" value="C:cytosol"/>
    <property type="evidence" value="ECO:0007669"/>
    <property type="project" value="TreeGrafter"/>
</dbReference>
<dbReference type="AlphaFoldDB" id="A0A6J6IJJ0"/>
<dbReference type="Pfam" id="PF02607">
    <property type="entry name" value="B12-binding_2"/>
    <property type="match status" value="1"/>
</dbReference>
<dbReference type="GO" id="GO:0031419">
    <property type="term" value="F:cobalamin binding"/>
    <property type="evidence" value="ECO:0007669"/>
    <property type="project" value="InterPro"/>
</dbReference>
<evidence type="ECO:0000256" key="1">
    <source>
        <dbReference type="ARBA" id="ARBA00022723"/>
    </source>
</evidence>
<dbReference type="Gene3D" id="1.10.1240.10">
    <property type="entry name" value="Methionine synthase domain"/>
    <property type="match status" value="1"/>
</dbReference>
<dbReference type="EMBL" id="CAEZUP010000138">
    <property type="protein sequence ID" value="CAB4624657.1"/>
    <property type="molecule type" value="Genomic_DNA"/>
</dbReference>
<sequence length="279" mass="29150">MTGETISLTEAATRLGVHYMTAYRYVRTGQLPAVKVGGEWNVAASDVDSFRKESAPTVTKGRRQADFHKRLEGRLVVGDESGAWTVIESALASGVEPAHIYLDVLAPALAQIGADWAAGRATIAAEHRATAVTIRLIGRLGPHFNRPGKKRGTVIIGAPSGDQHSVPGAMAADLLRGQGFDVLDLGANTPAESFVDAARHADRLIAVGISATTGPNAEAIRGTISLVHSELDCPVVLGGHALVKMDDPEALGADVVTSSSTAMMQAFDALAEARIRTGS</sequence>
<dbReference type="NCBIfam" id="TIGR01764">
    <property type="entry name" value="excise"/>
    <property type="match status" value="1"/>
</dbReference>
<dbReference type="InterPro" id="IPR010093">
    <property type="entry name" value="SinI_DNA-bd"/>
</dbReference>
<gene>
    <name evidence="4" type="ORF">UFOPK1835_02066</name>
</gene>
<keyword evidence="2" id="KW-0170">Cobalt</keyword>
<dbReference type="PROSITE" id="PS51332">
    <property type="entry name" value="B12_BINDING"/>
    <property type="match status" value="1"/>
</dbReference>
<proteinExistence type="predicted"/>
<feature type="domain" description="B12-binding" evidence="3">
    <location>
        <begin position="151"/>
        <end position="279"/>
    </location>
</feature>
<dbReference type="GO" id="GO:0003677">
    <property type="term" value="F:DNA binding"/>
    <property type="evidence" value="ECO:0007669"/>
    <property type="project" value="InterPro"/>
</dbReference>
<accession>A0A6J6IJJ0</accession>
<dbReference type="Pfam" id="PF02310">
    <property type="entry name" value="B12-binding"/>
    <property type="match status" value="1"/>
</dbReference>
<evidence type="ECO:0000256" key="2">
    <source>
        <dbReference type="ARBA" id="ARBA00023285"/>
    </source>
</evidence>
<dbReference type="SUPFAM" id="SSF46955">
    <property type="entry name" value="Putative DNA-binding domain"/>
    <property type="match status" value="1"/>
</dbReference>
<dbReference type="Pfam" id="PF12728">
    <property type="entry name" value="HTH_17"/>
    <property type="match status" value="1"/>
</dbReference>
<dbReference type="GO" id="GO:0050667">
    <property type="term" value="P:homocysteine metabolic process"/>
    <property type="evidence" value="ECO:0007669"/>
    <property type="project" value="TreeGrafter"/>
</dbReference>
<dbReference type="GO" id="GO:0046653">
    <property type="term" value="P:tetrahydrofolate metabolic process"/>
    <property type="evidence" value="ECO:0007669"/>
    <property type="project" value="TreeGrafter"/>
</dbReference>
<dbReference type="PANTHER" id="PTHR45833:SF1">
    <property type="entry name" value="METHIONINE SYNTHASE"/>
    <property type="match status" value="1"/>
</dbReference>
<protein>
    <submittedName>
        <fullName evidence="4">Unannotated protein</fullName>
    </submittedName>
</protein>
<name>A0A6J6IJJ0_9ZZZZ</name>
<dbReference type="InterPro" id="IPR009061">
    <property type="entry name" value="DNA-bd_dom_put_sf"/>
</dbReference>
<keyword evidence="1" id="KW-0479">Metal-binding</keyword>
<dbReference type="PANTHER" id="PTHR45833">
    <property type="entry name" value="METHIONINE SYNTHASE"/>
    <property type="match status" value="1"/>
</dbReference>
<evidence type="ECO:0000313" key="4">
    <source>
        <dbReference type="EMBL" id="CAB4624657.1"/>
    </source>
</evidence>
<dbReference type="InterPro" id="IPR050554">
    <property type="entry name" value="Met_Synthase/Corrinoid"/>
</dbReference>
<reference evidence="4" key="1">
    <citation type="submission" date="2020-05" db="EMBL/GenBank/DDBJ databases">
        <authorList>
            <person name="Chiriac C."/>
            <person name="Salcher M."/>
            <person name="Ghai R."/>
            <person name="Kavagutti S V."/>
        </authorList>
    </citation>
    <scope>NUCLEOTIDE SEQUENCE</scope>
</reference>
<dbReference type="GO" id="GO:0046872">
    <property type="term" value="F:metal ion binding"/>
    <property type="evidence" value="ECO:0007669"/>
    <property type="project" value="UniProtKB-KW"/>
</dbReference>
<dbReference type="InterPro" id="IPR036724">
    <property type="entry name" value="Cobalamin-bd_sf"/>
</dbReference>
<dbReference type="InterPro" id="IPR036594">
    <property type="entry name" value="Meth_synthase_dom"/>
</dbReference>
<dbReference type="InterPro" id="IPR006158">
    <property type="entry name" value="Cobalamin-bd"/>
</dbReference>
<dbReference type="InterPro" id="IPR003759">
    <property type="entry name" value="Cbl-bd_cap"/>
</dbReference>
<dbReference type="GO" id="GO:0008705">
    <property type="term" value="F:methionine synthase activity"/>
    <property type="evidence" value="ECO:0007669"/>
    <property type="project" value="TreeGrafter"/>
</dbReference>